<gene>
    <name evidence="2" type="ORF">J3U88_24355</name>
</gene>
<dbReference type="RefSeq" id="WP_207861606.1">
    <property type="nucleotide sequence ID" value="NZ_JAFREP010000026.1"/>
</dbReference>
<dbReference type="SUPFAM" id="SSF46565">
    <property type="entry name" value="Chaperone J-domain"/>
    <property type="match status" value="1"/>
</dbReference>
<name>A0A8J7U4M3_9BACT</name>
<organism evidence="2 3">
    <name type="scientific">Acanthopleuribacter pedis</name>
    <dbReference type="NCBI Taxonomy" id="442870"/>
    <lineage>
        <taxon>Bacteria</taxon>
        <taxon>Pseudomonadati</taxon>
        <taxon>Acidobacteriota</taxon>
        <taxon>Holophagae</taxon>
        <taxon>Acanthopleuribacterales</taxon>
        <taxon>Acanthopleuribacteraceae</taxon>
        <taxon>Acanthopleuribacter</taxon>
    </lineage>
</organism>
<reference evidence="2" key="1">
    <citation type="submission" date="2021-03" db="EMBL/GenBank/DDBJ databases">
        <authorList>
            <person name="Wang G."/>
        </authorList>
    </citation>
    <scope>NUCLEOTIDE SEQUENCE</scope>
    <source>
        <strain evidence="2">KCTC 12899</strain>
    </source>
</reference>
<dbReference type="InterPro" id="IPR021059">
    <property type="entry name" value="DnaJ-related_N"/>
</dbReference>
<dbReference type="EMBL" id="JAFREP010000026">
    <property type="protein sequence ID" value="MBO1321633.1"/>
    <property type="molecule type" value="Genomic_DNA"/>
</dbReference>
<comment type="caution">
    <text evidence="2">The sequence shown here is derived from an EMBL/GenBank/DDBJ whole genome shotgun (WGS) entry which is preliminary data.</text>
</comment>
<evidence type="ECO:0000313" key="3">
    <source>
        <dbReference type="Proteomes" id="UP000664417"/>
    </source>
</evidence>
<dbReference type="Proteomes" id="UP000664417">
    <property type="component" value="Unassembled WGS sequence"/>
</dbReference>
<sequence length="205" mass="23968">MTAEPHQPWLDLEHDLEVLLELLWAILEKHPAGFKEYDLLKRLELEGLVYFEGSLDDELVLFRQHFLLFHLLYLLRDRLRQDGVSDLHIHCLSIRLIPLVTMSRGSRAVAPEDPLRTYYLDWDHCRGTNRQDVIDMIRGFHQQVATRSSRDEALRVFGLTPHAGPGAVKQRFRELVRTHHPDFGGDRARFHQVMVAARVLLPIKR</sequence>
<evidence type="ECO:0000313" key="2">
    <source>
        <dbReference type="EMBL" id="MBO1321633.1"/>
    </source>
</evidence>
<proteinExistence type="predicted"/>
<evidence type="ECO:0000259" key="1">
    <source>
        <dbReference type="Pfam" id="PF12339"/>
    </source>
</evidence>
<accession>A0A8J7U4M3</accession>
<feature type="domain" description="DnaJ-related protein N-terminal" evidence="1">
    <location>
        <begin position="19"/>
        <end position="143"/>
    </location>
</feature>
<dbReference type="Pfam" id="PF12339">
    <property type="entry name" value="DNAJ_related"/>
    <property type="match status" value="1"/>
</dbReference>
<protein>
    <recommendedName>
        <fullName evidence="1">DnaJ-related protein N-terminal domain-containing protein</fullName>
    </recommendedName>
</protein>
<dbReference type="InterPro" id="IPR036869">
    <property type="entry name" value="J_dom_sf"/>
</dbReference>
<dbReference type="AlphaFoldDB" id="A0A8J7U4M3"/>
<keyword evidence="3" id="KW-1185">Reference proteome</keyword>
<dbReference type="Gene3D" id="1.10.287.110">
    <property type="entry name" value="DnaJ domain"/>
    <property type="match status" value="1"/>
</dbReference>